<dbReference type="Proteomes" id="UP000233467">
    <property type="component" value="Unassembled WGS sequence"/>
</dbReference>
<sequence>MQYSSLDHRILSLAKSLFAVATTLATRATALTALRAAKSDRIPECVLAPALARQEGFLERGGLYDKQARAPLKKN</sequence>
<dbReference type="EMBL" id="NQMM01000024">
    <property type="protein sequence ID" value="PKQ79387.1"/>
    <property type="molecule type" value="Genomic_DNA"/>
</dbReference>
<proteinExistence type="predicted"/>
<comment type="caution">
    <text evidence="1">The sequence shown here is derived from an EMBL/GenBank/DDBJ whole genome shotgun (WGS) entry which is preliminary data.</text>
</comment>
<accession>A0A2N3J1K2</accession>
<organism evidence="1 2">
    <name type="scientific">Aeromonas sobria</name>
    <dbReference type="NCBI Taxonomy" id="646"/>
    <lineage>
        <taxon>Bacteria</taxon>
        <taxon>Pseudomonadati</taxon>
        <taxon>Pseudomonadota</taxon>
        <taxon>Gammaproteobacteria</taxon>
        <taxon>Aeromonadales</taxon>
        <taxon>Aeromonadaceae</taxon>
        <taxon>Aeromonas</taxon>
    </lineage>
</organism>
<gene>
    <name evidence="1" type="ORF">CJP16_08580</name>
</gene>
<reference evidence="1 2" key="1">
    <citation type="journal article" date="2017" name="Front. Microbiol.">
        <title>Strong Genomic and Phenotypic Heterogeneity in the Aeromonas sobria Species Complex.</title>
        <authorList>
            <person name="Gauthier J."/>
            <person name="Vincent A.T."/>
            <person name="Charette S.J."/>
            <person name="Derome N."/>
        </authorList>
    </citation>
    <scope>NUCLEOTIDE SEQUENCE [LARGE SCALE GENOMIC DNA]</scope>
    <source>
        <strain evidence="1 2">TM18</strain>
    </source>
</reference>
<protein>
    <submittedName>
        <fullName evidence="1">Uncharacterized protein</fullName>
    </submittedName>
</protein>
<keyword evidence="2" id="KW-1185">Reference proteome</keyword>
<evidence type="ECO:0000313" key="2">
    <source>
        <dbReference type="Proteomes" id="UP000233467"/>
    </source>
</evidence>
<dbReference type="RefSeq" id="WP_101324369.1">
    <property type="nucleotide sequence ID" value="NZ_JBOFUJ010000199.1"/>
</dbReference>
<dbReference type="AlphaFoldDB" id="A0A2N3J1K2"/>
<name>A0A2N3J1K2_AERSO</name>
<evidence type="ECO:0000313" key="1">
    <source>
        <dbReference type="EMBL" id="PKQ79387.1"/>
    </source>
</evidence>